<protein>
    <submittedName>
        <fullName evidence="3">YopN family type III secretion system gatekeeper subunit</fullName>
    </submittedName>
</protein>
<gene>
    <name evidence="3" type="ORF">FOZ74_09095</name>
</gene>
<proteinExistence type="predicted"/>
<dbReference type="Pfam" id="PF09059">
    <property type="entry name" value="TyeA"/>
    <property type="match status" value="1"/>
</dbReference>
<dbReference type="EMBL" id="CP042344">
    <property type="protein sequence ID" value="QEA13174.1"/>
    <property type="molecule type" value="Genomic_DNA"/>
</dbReference>
<name>A0A5B8RWT2_9BURK</name>
<dbReference type="GO" id="GO:0019867">
    <property type="term" value="C:outer membrane"/>
    <property type="evidence" value="ECO:0007669"/>
    <property type="project" value="InterPro"/>
</dbReference>
<dbReference type="InterPro" id="IPR013401">
    <property type="entry name" value="T3SS_LcrE"/>
</dbReference>
<dbReference type="KEGG" id="cof:FOZ74_09095"/>
<evidence type="ECO:0000259" key="1">
    <source>
        <dbReference type="Pfam" id="PF07201"/>
    </source>
</evidence>
<sequence>MERIDASQAGLAGFGPGLNAGAGADASAGMRGMLNQQQVVVDTADSVLTDAAEEISLHHSEKAETKHTAERKKELARPLALMSAEAIEAYVNAAEGNDGPEKLVALAKRMLAGQGDPARLARESFDNPGSQYLALQYALGQGQREGAAADVLERLQEALEDLEMSHGPRIRADINTIGAAAEEAGAPAEVARFQQAYADVVLGAATLNQTLQLVVERFGEQDFTRGLQRLTRALGQDLAAERPSAEPARLQSLVQDIYHLGVAATVLEGCQSLLSGLAARHDLNANPGAVALMKELVAVSAENWLSPTRFSSLSESYGAREVAAQIAFIGGVKSLLHEMPPQVFNDGEQRFSVFNAVQEALDVAIDREEY</sequence>
<dbReference type="SUPFAM" id="SSF140591">
    <property type="entry name" value="Type III secretion system domain"/>
    <property type="match status" value="2"/>
</dbReference>
<dbReference type="AlphaFoldDB" id="A0A5B8RWT2"/>
<evidence type="ECO:0000313" key="3">
    <source>
        <dbReference type="EMBL" id="QEA13174.1"/>
    </source>
</evidence>
<dbReference type="Gene3D" id="1.10.150.630">
    <property type="match status" value="1"/>
</dbReference>
<dbReference type="InterPro" id="IPR013351">
    <property type="entry name" value="T3SS_TyeA-rel"/>
</dbReference>
<organism evidence="3 4">
    <name type="scientific">Comamonas flocculans</name>
    <dbReference type="NCBI Taxonomy" id="2597701"/>
    <lineage>
        <taxon>Bacteria</taxon>
        <taxon>Pseudomonadati</taxon>
        <taxon>Pseudomonadota</taxon>
        <taxon>Betaproteobacteria</taxon>
        <taxon>Burkholderiales</taxon>
        <taxon>Comamonadaceae</taxon>
        <taxon>Comamonas</taxon>
    </lineage>
</organism>
<evidence type="ECO:0000313" key="4">
    <source>
        <dbReference type="Proteomes" id="UP000321199"/>
    </source>
</evidence>
<feature type="domain" description="Hypersensitivity response secretion-like HrpJ" evidence="1">
    <location>
        <begin position="98"/>
        <end position="218"/>
    </location>
</feature>
<dbReference type="NCBIfam" id="TIGR02568">
    <property type="entry name" value="LcrE"/>
    <property type="match status" value="1"/>
</dbReference>
<dbReference type="Proteomes" id="UP000321199">
    <property type="component" value="Chromosome"/>
</dbReference>
<dbReference type="NCBIfam" id="TIGR02511">
    <property type="entry name" value="type_III_tyeA"/>
    <property type="match status" value="1"/>
</dbReference>
<keyword evidence="4" id="KW-1185">Reference proteome</keyword>
<dbReference type="InterPro" id="IPR038347">
    <property type="entry name" value="TyeA_sf"/>
</dbReference>
<dbReference type="Pfam" id="PF07201">
    <property type="entry name" value="HrpJ"/>
    <property type="match status" value="1"/>
</dbReference>
<dbReference type="GO" id="GO:0009986">
    <property type="term" value="C:cell surface"/>
    <property type="evidence" value="ECO:0007669"/>
    <property type="project" value="InterPro"/>
</dbReference>
<dbReference type="InterPro" id="IPR010812">
    <property type="entry name" value="HrpJ-like"/>
</dbReference>
<dbReference type="OrthoDB" id="8648956at2"/>
<dbReference type="RefSeq" id="WP_146912766.1">
    <property type="nucleotide sequence ID" value="NZ_CP042344.1"/>
</dbReference>
<dbReference type="GO" id="GO:0050709">
    <property type="term" value="P:negative regulation of protein secretion"/>
    <property type="evidence" value="ECO:0007669"/>
    <property type="project" value="InterPro"/>
</dbReference>
<dbReference type="Gene3D" id="1.20.1280.80">
    <property type="match status" value="1"/>
</dbReference>
<feature type="domain" description="Type III secretion system effector delivery regulator TyeA" evidence="2">
    <location>
        <begin position="291"/>
        <end position="369"/>
    </location>
</feature>
<evidence type="ECO:0000259" key="2">
    <source>
        <dbReference type="Pfam" id="PF09059"/>
    </source>
</evidence>
<reference evidence="3 4" key="1">
    <citation type="submission" date="2019-07" db="EMBL/GenBank/DDBJ databases">
        <title>Complete genome sequence of Comamonas sp. NLF 7-7 isolated from livestock.</title>
        <authorList>
            <person name="Kim D.H."/>
            <person name="Kim J.G."/>
        </authorList>
    </citation>
    <scope>NUCLEOTIDE SEQUENCE [LARGE SCALE GENOMIC DNA]</scope>
    <source>
        <strain evidence="3 4">NLF 7-7</strain>
    </source>
</reference>
<dbReference type="InterPro" id="IPR015144">
    <property type="entry name" value="T3SS_TyeA"/>
</dbReference>
<dbReference type="GO" id="GO:0030254">
    <property type="term" value="P:protein secretion by the type III secretion system"/>
    <property type="evidence" value="ECO:0007669"/>
    <property type="project" value="InterPro"/>
</dbReference>
<accession>A0A5B8RWT2</accession>